<dbReference type="InterPro" id="IPR044824">
    <property type="entry name" value="MAIN-like"/>
</dbReference>
<gene>
    <name evidence="2" type="ORF">OsJ_34678</name>
</gene>
<dbReference type="GO" id="GO:0010073">
    <property type="term" value="P:meristem maintenance"/>
    <property type="evidence" value="ECO:0007669"/>
    <property type="project" value="InterPro"/>
</dbReference>
<proteinExistence type="predicted"/>
<accession>B9G8M5</accession>
<evidence type="ECO:0000313" key="2">
    <source>
        <dbReference type="EMBL" id="EEE52490.1"/>
    </source>
</evidence>
<dbReference type="PANTHER" id="PTHR46033">
    <property type="entry name" value="PROTEIN MAIN-LIKE 2"/>
    <property type="match status" value="1"/>
</dbReference>
<name>B9G8M5_ORYSJ</name>
<sequence length="314" mass="36481">MRTNQDGLGRSVTISDEEIGLLDGDQTLVQQTELNVSERFSALLWMPHCQHKISKVWENANDGVSVRYHHVGIPYHYLCEPLLKRLGFYQVSQMVGMSVDRFLIGALVERWRPETNTFHLPVGEMTVSLQDVSCLWGLPIQGKPRDWRKLHAEYVNQYNRIWQSMVDEEQHFDQASLPQYRHWFQQYGMYTVFWMLDPLKALRSIKQVAWGIKCAMSRGWRKMGKILICTCYNNVQDINMEAKLSSMLSESGLPLCVDDIRSDDSASPFSTPKPIKPEEINMDVMDNWLYSNRGFTRYLSLGTYSDVLESQDKH</sequence>
<dbReference type="PANTHER" id="PTHR46033:SF71">
    <property type="entry name" value="OS11G0534500 PROTEIN"/>
    <property type="match status" value="1"/>
</dbReference>
<feature type="domain" description="Aminotransferase-like plant mobile" evidence="1">
    <location>
        <begin position="87"/>
        <end position="146"/>
    </location>
</feature>
<evidence type="ECO:0000259" key="1">
    <source>
        <dbReference type="Pfam" id="PF10536"/>
    </source>
</evidence>
<reference evidence="2" key="2">
    <citation type="submission" date="2008-12" db="EMBL/GenBank/DDBJ databases">
        <title>Improved gene annotation of the rice (Oryza sativa) genomes.</title>
        <authorList>
            <person name="Wang J."/>
            <person name="Li R."/>
            <person name="Fan W."/>
            <person name="Huang Q."/>
            <person name="Zhang J."/>
            <person name="Zhou Y."/>
            <person name="Hu Y."/>
            <person name="Zi S."/>
            <person name="Li J."/>
            <person name="Ni P."/>
            <person name="Zheng H."/>
            <person name="Zhang Y."/>
            <person name="Zhao M."/>
            <person name="Hao Q."/>
            <person name="McDermott J."/>
            <person name="Samudrala R."/>
            <person name="Kristiansen K."/>
            <person name="Wong G.K.-S."/>
        </authorList>
    </citation>
    <scope>NUCLEOTIDE SEQUENCE</scope>
</reference>
<dbReference type="Proteomes" id="UP000007752">
    <property type="component" value="Chromosome 11"/>
</dbReference>
<protein>
    <recommendedName>
        <fullName evidence="1">Aminotransferase-like plant mobile domain-containing protein</fullName>
    </recommendedName>
</protein>
<dbReference type="InterPro" id="IPR019557">
    <property type="entry name" value="AminoTfrase-like_pln_mobile"/>
</dbReference>
<dbReference type="AlphaFoldDB" id="B9G8M5"/>
<dbReference type="EMBL" id="CM000148">
    <property type="protein sequence ID" value="EEE52490.1"/>
    <property type="molecule type" value="Genomic_DNA"/>
</dbReference>
<dbReference type="Pfam" id="PF10536">
    <property type="entry name" value="PMD"/>
    <property type="match status" value="1"/>
</dbReference>
<reference evidence="2" key="1">
    <citation type="journal article" date="2005" name="PLoS Biol.">
        <title>The genomes of Oryza sativa: a history of duplications.</title>
        <authorList>
            <person name="Yu J."/>
            <person name="Wang J."/>
            <person name="Lin W."/>
            <person name="Li S."/>
            <person name="Li H."/>
            <person name="Zhou J."/>
            <person name="Ni P."/>
            <person name="Dong W."/>
            <person name="Hu S."/>
            <person name="Zeng C."/>
            <person name="Zhang J."/>
            <person name="Zhang Y."/>
            <person name="Li R."/>
            <person name="Xu Z."/>
            <person name="Li S."/>
            <person name="Li X."/>
            <person name="Zheng H."/>
            <person name="Cong L."/>
            <person name="Lin L."/>
            <person name="Yin J."/>
            <person name="Geng J."/>
            <person name="Li G."/>
            <person name="Shi J."/>
            <person name="Liu J."/>
            <person name="Lv H."/>
            <person name="Li J."/>
            <person name="Wang J."/>
            <person name="Deng Y."/>
            <person name="Ran L."/>
            <person name="Shi X."/>
            <person name="Wang X."/>
            <person name="Wu Q."/>
            <person name="Li C."/>
            <person name="Ren X."/>
            <person name="Wang J."/>
            <person name="Wang X."/>
            <person name="Li D."/>
            <person name="Liu D."/>
            <person name="Zhang X."/>
            <person name="Ji Z."/>
            <person name="Zhao W."/>
            <person name="Sun Y."/>
            <person name="Zhang Z."/>
            <person name="Bao J."/>
            <person name="Han Y."/>
            <person name="Dong L."/>
            <person name="Ji J."/>
            <person name="Chen P."/>
            <person name="Wu S."/>
            <person name="Liu J."/>
            <person name="Xiao Y."/>
            <person name="Bu D."/>
            <person name="Tan J."/>
            <person name="Yang L."/>
            <person name="Ye C."/>
            <person name="Zhang J."/>
            <person name="Xu J."/>
            <person name="Zhou Y."/>
            <person name="Yu Y."/>
            <person name="Zhang B."/>
            <person name="Zhuang S."/>
            <person name="Wei H."/>
            <person name="Liu B."/>
            <person name="Lei M."/>
            <person name="Yu H."/>
            <person name="Li Y."/>
            <person name="Xu H."/>
            <person name="Wei S."/>
            <person name="He X."/>
            <person name="Fang L."/>
            <person name="Zhang Z."/>
            <person name="Zhang Y."/>
            <person name="Huang X."/>
            <person name="Su Z."/>
            <person name="Tong W."/>
            <person name="Li J."/>
            <person name="Tong Z."/>
            <person name="Li S."/>
            <person name="Ye J."/>
            <person name="Wang L."/>
            <person name="Fang L."/>
            <person name="Lei T."/>
            <person name="Chen C."/>
            <person name="Chen H."/>
            <person name="Xu Z."/>
            <person name="Li H."/>
            <person name="Huang H."/>
            <person name="Zhang F."/>
            <person name="Xu H."/>
            <person name="Li N."/>
            <person name="Zhao C."/>
            <person name="Li S."/>
            <person name="Dong L."/>
            <person name="Huang Y."/>
            <person name="Li L."/>
            <person name="Xi Y."/>
            <person name="Qi Q."/>
            <person name="Li W."/>
            <person name="Zhang B."/>
            <person name="Hu W."/>
            <person name="Zhang Y."/>
            <person name="Tian X."/>
            <person name="Jiao Y."/>
            <person name="Liang X."/>
            <person name="Jin J."/>
            <person name="Gao L."/>
            <person name="Zheng W."/>
            <person name="Hao B."/>
            <person name="Liu S."/>
            <person name="Wang W."/>
            <person name="Yuan L."/>
            <person name="Cao M."/>
            <person name="McDermott J."/>
            <person name="Samudrala R."/>
            <person name="Wang J."/>
            <person name="Wong G.K."/>
            <person name="Yang H."/>
        </authorList>
    </citation>
    <scope>NUCLEOTIDE SEQUENCE [LARGE SCALE GENOMIC DNA]</scope>
</reference>
<organism evidence="2">
    <name type="scientific">Oryza sativa subsp. japonica</name>
    <name type="common">Rice</name>
    <dbReference type="NCBI Taxonomy" id="39947"/>
    <lineage>
        <taxon>Eukaryota</taxon>
        <taxon>Viridiplantae</taxon>
        <taxon>Streptophyta</taxon>
        <taxon>Embryophyta</taxon>
        <taxon>Tracheophyta</taxon>
        <taxon>Spermatophyta</taxon>
        <taxon>Magnoliopsida</taxon>
        <taxon>Liliopsida</taxon>
        <taxon>Poales</taxon>
        <taxon>Poaceae</taxon>
        <taxon>BOP clade</taxon>
        <taxon>Oryzoideae</taxon>
        <taxon>Oryzeae</taxon>
        <taxon>Oryzinae</taxon>
        <taxon>Oryza</taxon>
        <taxon>Oryza sativa</taxon>
    </lineage>
</organism>